<dbReference type="AlphaFoldDB" id="A0A1G6CIV0"/>
<dbReference type="NCBIfam" id="NF033503">
    <property type="entry name" value="LarB"/>
    <property type="match status" value="1"/>
</dbReference>
<dbReference type="EMBL" id="FMXR01000020">
    <property type="protein sequence ID" value="SDB32712.1"/>
    <property type="molecule type" value="Genomic_DNA"/>
</dbReference>
<protein>
    <recommendedName>
        <fullName evidence="1">PurE domain-containing protein</fullName>
    </recommendedName>
</protein>
<dbReference type="Pfam" id="PF00731">
    <property type="entry name" value="AIRC"/>
    <property type="match status" value="1"/>
</dbReference>
<accession>A0A1G6CIV0</accession>
<organism evidence="2 3">
    <name type="scientific">Eubacterium oxidoreducens</name>
    <dbReference type="NCBI Taxonomy" id="1732"/>
    <lineage>
        <taxon>Bacteria</taxon>
        <taxon>Bacillati</taxon>
        <taxon>Bacillota</taxon>
        <taxon>Clostridia</taxon>
        <taxon>Eubacteriales</taxon>
        <taxon>Eubacteriaceae</taxon>
        <taxon>Eubacterium</taxon>
    </lineage>
</organism>
<proteinExistence type="predicted"/>
<dbReference type="OrthoDB" id="9782511at2"/>
<dbReference type="GO" id="GO:0006189">
    <property type="term" value="P:'de novo' IMP biosynthetic process"/>
    <property type="evidence" value="ECO:0007669"/>
    <property type="project" value="InterPro"/>
</dbReference>
<gene>
    <name evidence="2" type="ORF">SAMN02910417_02425</name>
</gene>
<name>A0A1G6CIV0_EUBOX</name>
<dbReference type="Gene3D" id="3.40.50.1970">
    <property type="match status" value="1"/>
</dbReference>
<keyword evidence="3" id="KW-1185">Reference proteome</keyword>
<evidence type="ECO:0000259" key="1">
    <source>
        <dbReference type="SMART" id="SM01001"/>
    </source>
</evidence>
<dbReference type="Proteomes" id="UP000199228">
    <property type="component" value="Unassembled WGS sequence"/>
</dbReference>
<evidence type="ECO:0000313" key="3">
    <source>
        <dbReference type="Proteomes" id="UP000199228"/>
    </source>
</evidence>
<dbReference type="PANTHER" id="PTHR43064:SF1">
    <property type="entry name" value="SLL1489 PROTEIN"/>
    <property type="match status" value="1"/>
</dbReference>
<sequence length="254" mass="27290">MDVKKLLDQVAEGTVSSKEAYEQLKKADQAQVHLDYARKERCGFAEVVFCSGKSKEDLVRIYQEIYDLEGEVLGTRATKAQYEAVKAQLPQVSYDEVSHILKIEKANKERTGLVAICTAGTADIPVAQEAALTAEFFGVKVDRIYDVGVSGIHRLLERAERIQQANCVIAIAGMEGALASVIGGLVKNPVIAVPTSVGYGASMHGLSALLTMINSCANGVAVVNIDNGYGAGYLAAQINRLADNDVGKEQIRDE</sequence>
<dbReference type="InterPro" id="IPR000031">
    <property type="entry name" value="PurE_dom"/>
</dbReference>
<dbReference type="SUPFAM" id="SSF52255">
    <property type="entry name" value="N5-CAIR mutase (phosphoribosylaminoimidazole carboxylase, PurE)"/>
    <property type="match status" value="1"/>
</dbReference>
<dbReference type="SMART" id="SM01001">
    <property type="entry name" value="AIRC"/>
    <property type="match status" value="1"/>
</dbReference>
<dbReference type="PANTHER" id="PTHR43064">
    <property type="entry name" value="PHOSPHORIBOSYLAMINOIMIDAZOLE CARBOXYLASE-RELATED"/>
    <property type="match status" value="1"/>
</dbReference>
<evidence type="ECO:0000313" key="2">
    <source>
        <dbReference type="EMBL" id="SDB32712.1"/>
    </source>
</evidence>
<reference evidence="2 3" key="1">
    <citation type="submission" date="2016-10" db="EMBL/GenBank/DDBJ databases">
        <authorList>
            <person name="de Groot N.N."/>
        </authorList>
    </citation>
    <scope>NUCLEOTIDE SEQUENCE [LARGE SCALE GENOMIC DNA]</scope>
    <source>
        <strain evidence="2 3">DSM 3217</strain>
    </source>
</reference>
<dbReference type="RefSeq" id="WP_090174621.1">
    <property type="nucleotide sequence ID" value="NZ_FMXR01000020.1"/>
</dbReference>
<dbReference type="GO" id="GO:0016787">
    <property type="term" value="F:hydrolase activity"/>
    <property type="evidence" value="ECO:0007669"/>
    <property type="project" value="InterPro"/>
</dbReference>
<dbReference type="STRING" id="1732.SAMN02910417_02425"/>
<feature type="domain" description="PurE" evidence="1">
    <location>
        <begin position="112"/>
        <end position="244"/>
    </location>
</feature>
<dbReference type="InterPro" id="IPR039476">
    <property type="entry name" value="P2CMN_synthase_LarB"/>
</dbReference>